<evidence type="ECO:0000256" key="5">
    <source>
        <dbReference type="ARBA" id="ARBA00023136"/>
    </source>
</evidence>
<keyword evidence="4 6" id="KW-1133">Transmembrane helix</keyword>
<feature type="transmembrane region" description="Helical" evidence="6">
    <location>
        <begin position="12"/>
        <end position="31"/>
    </location>
</feature>
<keyword evidence="8" id="KW-1185">Reference proteome</keyword>
<dbReference type="PANTHER" id="PTHR23427">
    <property type="entry name" value="SURFEIT LOCUS PROTEIN"/>
    <property type="match status" value="1"/>
</dbReference>
<dbReference type="InterPro" id="IPR002994">
    <property type="entry name" value="Surf1/Shy1"/>
</dbReference>
<evidence type="ECO:0000256" key="6">
    <source>
        <dbReference type="RuleBase" id="RU363076"/>
    </source>
</evidence>
<dbReference type="PROSITE" id="PS50895">
    <property type="entry name" value="SURF1"/>
    <property type="match status" value="1"/>
</dbReference>
<dbReference type="Pfam" id="PF02104">
    <property type="entry name" value="SURF1"/>
    <property type="match status" value="1"/>
</dbReference>
<comment type="caution">
    <text evidence="7">The sequence shown here is derived from an EMBL/GenBank/DDBJ whole genome shotgun (WGS) entry which is preliminary data.</text>
</comment>
<evidence type="ECO:0000256" key="4">
    <source>
        <dbReference type="ARBA" id="ARBA00022989"/>
    </source>
</evidence>
<keyword evidence="5 6" id="KW-0472">Membrane</keyword>
<keyword evidence="3 6" id="KW-0812">Transmembrane</keyword>
<comment type="similarity">
    <text evidence="2 6">Belongs to the SURF1 family.</text>
</comment>
<evidence type="ECO:0000313" key="8">
    <source>
        <dbReference type="Proteomes" id="UP001557484"/>
    </source>
</evidence>
<dbReference type="EMBL" id="JBFRYB010000001">
    <property type="protein sequence ID" value="MEX1666968.1"/>
    <property type="molecule type" value="Genomic_DNA"/>
</dbReference>
<evidence type="ECO:0000256" key="1">
    <source>
        <dbReference type="ARBA" id="ARBA00004370"/>
    </source>
</evidence>
<feature type="transmembrane region" description="Helical" evidence="6">
    <location>
        <begin position="212"/>
        <end position="233"/>
    </location>
</feature>
<comment type="subcellular location">
    <subcellularLocation>
        <location evidence="6">Cell membrane</location>
        <topology evidence="6">Multi-pass membrane protein</topology>
    </subcellularLocation>
    <subcellularLocation>
        <location evidence="1">Membrane</location>
    </subcellularLocation>
</comment>
<dbReference type="Proteomes" id="UP001557484">
    <property type="component" value="Unassembled WGS sequence"/>
</dbReference>
<accession>A0ABV3TZC3</accession>
<evidence type="ECO:0000256" key="2">
    <source>
        <dbReference type="ARBA" id="ARBA00007165"/>
    </source>
</evidence>
<reference evidence="7 8" key="1">
    <citation type="journal article" date="2011" name="Int. J. Syst. Evol. Microbiol.">
        <title>Zhongshania antarctica gen. nov., sp. nov. and Zhongshania guokunii sp. nov., gammaproteobacteria respectively isolated from coastal attached (fast) ice and surface seawater of the Antarctic.</title>
        <authorList>
            <person name="Li H.J."/>
            <person name="Zhang X.Y."/>
            <person name="Chen C.X."/>
            <person name="Zhang Y.J."/>
            <person name="Gao Z.M."/>
            <person name="Yu Y."/>
            <person name="Chen X.L."/>
            <person name="Chen B."/>
            <person name="Zhang Y.Z."/>
        </authorList>
    </citation>
    <scope>NUCLEOTIDE SEQUENCE [LARGE SCALE GENOMIC DNA]</scope>
    <source>
        <strain evidence="7 8">R06B22</strain>
    </source>
</reference>
<evidence type="ECO:0000256" key="3">
    <source>
        <dbReference type="ARBA" id="ARBA00022692"/>
    </source>
</evidence>
<dbReference type="RefSeq" id="WP_368377028.1">
    <property type="nucleotide sequence ID" value="NZ_JBFRYB010000001.1"/>
</dbReference>
<dbReference type="InterPro" id="IPR045214">
    <property type="entry name" value="Surf1/Surf4"/>
</dbReference>
<sequence>MQKRSALSKWAITGVGLFSFVSLILLGNWQLDRRIWKLDLIERVETRVHASPETAPAADLVVSKDADEYRRVSVTGNFIGGKDTLVVAATELGSGYWVMTPFQRADQSIVLINRGFINQGVQAAPPLTGPQQVVGLLRMTEPDGSVVRANDPALDRWYSRDVGAIAARHELTAASYFIDAEKRETAQTRPPLEASQHPVAGLTVVTFYNSHLVYALTWYGLAFMVIIAAVIVIREERKSKLNSQSS</sequence>
<dbReference type="CDD" id="cd06662">
    <property type="entry name" value="SURF1"/>
    <property type="match status" value="1"/>
</dbReference>
<proteinExistence type="inferred from homology"/>
<evidence type="ECO:0000313" key="7">
    <source>
        <dbReference type="EMBL" id="MEX1666968.1"/>
    </source>
</evidence>
<keyword evidence="6" id="KW-1003">Cell membrane</keyword>
<name>A0ABV3TZC3_9GAMM</name>
<dbReference type="PANTHER" id="PTHR23427:SF2">
    <property type="entry name" value="SURFEIT LOCUS PROTEIN 1"/>
    <property type="match status" value="1"/>
</dbReference>
<protein>
    <recommendedName>
        <fullName evidence="6">SURF1-like protein</fullName>
    </recommendedName>
</protein>
<organism evidence="7 8">
    <name type="scientific">Zhongshania arctica</name>
    <dbReference type="NCBI Taxonomy" id="3238302"/>
    <lineage>
        <taxon>Bacteria</taxon>
        <taxon>Pseudomonadati</taxon>
        <taxon>Pseudomonadota</taxon>
        <taxon>Gammaproteobacteria</taxon>
        <taxon>Cellvibrionales</taxon>
        <taxon>Spongiibacteraceae</taxon>
        <taxon>Zhongshania</taxon>
    </lineage>
</organism>
<gene>
    <name evidence="7" type="ORF">AB4875_15845</name>
</gene>